<dbReference type="GO" id="GO:0009507">
    <property type="term" value="C:chloroplast"/>
    <property type="evidence" value="ECO:0000318"/>
    <property type="project" value="GO_Central"/>
</dbReference>
<reference evidence="5" key="2">
    <citation type="submission" date="2025-08" db="UniProtKB">
        <authorList>
            <consortium name="RefSeq"/>
        </authorList>
    </citation>
    <scope>IDENTIFICATION</scope>
    <source>
        <tissue evidence="5">Leaf</tissue>
    </source>
</reference>
<dbReference type="OMA" id="CQRNLCT"/>
<evidence type="ECO:0000256" key="2">
    <source>
        <dbReference type="ARBA" id="ARBA00022472"/>
    </source>
</evidence>
<comment type="similarity">
    <text evidence="1">Belongs to the mTERF family.</text>
</comment>
<accession>A0A1S4DEV4</accession>
<dbReference type="KEGG" id="nta:107829073"/>
<dbReference type="Pfam" id="PF02536">
    <property type="entry name" value="mTERF"/>
    <property type="match status" value="2"/>
</dbReference>
<evidence type="ECO:0000313" key="4">
    <source>
        <dbReference type="Proteomes" id="UP000790787"/>
    </source>
</evidence>
<gene>
    <name evidence="5" type="primary">LOC107829073</name>
</gene>
<keyword evidence="2" id="KW-0804">Transcription</keyword>
<dbReference type="GO" id="GO:0003676">
    <property type="term" value="F:nucleic acid binding"/>
    <property type="evidence" value="ECO:0007669"/>
    <property type="project" value="InterPro"/>
</dbReference>
<dbReference type="OrthoDB" id="637682at2759"/>
<dbReference type="STRING" id="4097.A0A1S4DEV4"/>
<dbReference type="RefSeq" id="XP_016511990.1">
    <property type="nucleotide sequence ID" value="XM_016656504.2"/>
</dbReference>
<reference evidence="4" key="1">
    <citation type="journal article" date="2014" name="Nat. Commun.">
        <title>The tobacco genome sequence and its comparison with those of tomato and potato.</title>
        <authorList>
            <person name="Sierro N."/>
            <person name="Battey J.N."/>
            <person name="Ouadi S."/>
            <person name="Bakaher N."/>
            <person name="Bovet L."/>
            <person name="Willig A."/>
            <person name="Goepfert S."/>
            <person name="Peitsch M.C."/>
            <person name="Ivanov N.V."/>
        </authorList>
    </citation>
    <scope>NUCLEOTIDE SEQUENCE [LARGE SCALE GENOMIC DNA]</scope>
</reference>
<dbReference type="SMART" id="SM00733">
    <property type="entry name" value="Mterf"/>
    <property type="match status" value="7"/>
</dbReference>
<dbReference type="GO" id="GO:0006353">
    <property type="term" value="P:DNA-templated transcription termination"/>
    <property type="evidence" value="ECO:0007669"/>
    <property type="project" value="UniProtKB-KW"/>
</dbReference>
<dbReference type="Proteomes" id="UP000790787">
    <property type="component" value="Chromosome 17"/>
</dbReference>
<dbReference type="InterPro" id="IPR038538">
    <property type="entry name" value="MTERF_sf"/>
</dbReference>
<keyword evidence="4" id="KW-1185">Reference proteome</keyword>
<evidence type="ECO:0000313" key="5">
    <source>
        <dbReference type="RefSeq" id="XP_016511990.1"/>
    </source>
</evidence>
<protein>
    <submittedName>
        <fullName evidence="5">Uncharacterized protein LOC107829073</fullName>
    </submittedName>
</protein>
<name>A0A1S4DEV4_TOBAC</name>
<dbReference type="Gene3D" id="1.25.70.10">
    <property type="entry name" value="Transcription termination factor 3, mitochondrial"/>
    <property type="match status" value="1"/>
</dbReference>
<dbReference type="GO" id="GO:0009658">
    <property type="term" value="P:chloroplast organization"/>
    <property type="evidence" value="ECO:0000318"/>
    <property type="project" value="GO_Central"/>
</dbReference>
<dbReference type="GeneID" id="107829073"/>
<evidence type="ECO:0000256" key="1">
    <source>
        <dbReference type="ARBA" id="ARBA00007692"/>
    </source>
</evidence>
<evidence type="ECO:0000256" key="3">
    <source>
        <dbReference type="ARBA" id="ARBA00022946"/>
    </source>
</evidence>
<dbReference type="PANTHER" id="PTHR13068:SF130">
    <property type="entry name" value="TRANSCRIPTION TERMINATION FACTOR MTERF6, CHLOROPLASTIC_MITOCHONDRIAL-LIKE"/>
    <property type="match status" value="1"/>
</dbReference>
<dbReference type="PaxDb" id="4097-A0A1S4DEV4"/>
<dbReference type="RefSeq" id="XP_016511990.1">
    <property type="nucleotide sequence ID" value="XM_016656504.1"/>
</dbReference>
<dbReference type="InterPro" id="IPR003690">
    <property type="entry name" value="MTERF"/>
</dbReference>
<sequence length="404" mass="45931">MLQSLYKCQRNLCTKIRKSSLFVQSVSTSCGSNTSTDESKLVINLCHRRSHGLSEETLISEAKLLQLDTHTCSKVSAVPEFFQNHGFSATQVKKIIRLRPKLLASGVDETLKPKLQFLQSIGFSEDECRKIICRNPNILLCSIRKLLTPSFNSLKTFMGSKVKAMAAIKRSPQILNMKISHSLKQTIQVLHQIGIPDSQVSEFIFKSPVILTINPQKMSEVGLRLKEMGFDVTSTAFRTAFAAMSILRHSKLERKLETYRSIGFSDVEILNIFRSQPTCMFYSEENIRAIVAFYVDRLHFSPSHLSQRPAFLLCSVERRLIPRCSVMQVLWSRGIISEVGKLSSILMTMEKDFLPKYVTKYEAKVPELLAAYRGELKFKEYSFHLHEIRQISMSRGSSSKTKVA</sequence>
<dbReference type="PROSITE" id="PS51257">
    <property type="entry name" value="PROKAR_LIPOPROTEIN"/>
    <property type="match status" value="1"/>
</dbReference>
<dbReference type="AlphaFoldDB" id="A0A1S4DEV4"/>
<keyword evidence="2" id="KW-0806">Transcription termination</keyword>
<proteinExistence type="inferred from homology"/>
<keyword evidence="3" id="KW-0809">Transit peptide</keyword>
<dbReference type="FunFam" id="1.25.70.10:FF:000001">
    <property type="entry name" value="Mitochondrial transcription termination factor-like"/>
    <property type="match status" value="1"/>
</dbReference>
<dbReference type="PANTHER" id="PTHR13068">
    <property type="entry name" value="CGI-12 PROTEIN-RELATED"/>
    <property type="match status" value="1"/>
</dbReference>
<organism evidence="4 5">
    <name type="scientific">Nicotiana tabacum</name>
    <name type="common">Common tobacco</name>
    <dbReference type="NCBI Taxonomy" id="4097"/>
    <lineage>
        <taxon>Eukaryota</taxon>
        <taxon>Viridiplantae</taxon>
        <taxon>Streptophyta</taxon>
        <taxon>Embryophyta</taxon>
        <taxon>Tracheophyta</taxon>
        <taxon>Spermatophyta</taxon>
        <taxon>Magnoliopsida</taxon>
        <taxon>eudicotyledons</taxon>
        <taxon>Gunneridae</taxon>
        <taxon>Pentapetalae</taxon>
        <taxon>asterids</taxon>
        <taxon>lamiids</taxon>
        <taxon>Solanales</taxon>
        <taxon>Solanaceae</taxon>
        <taxon>Nicotianoideae</taxon>
        <taxon>Nicotianeae</taxon>
        <taxon>Nicotiana</taxon>
    </lineage>
</organism>
<keyword evidence="2" id="KW-0805">Transcription regulation</keyword>